<name>A0A6L5WFC1_9BACT</name>
<dbReference type="Gene3D" id="2.20.200.10">
    <property type="entry name" value="Outer membrane efflux proteins (OEP)"/>
    <property type="match status" value="1"/>
</dbReference>
<dbReference type="Proteomes" id="UP000476338">
    <property type="component" value="Unassembled WGS sequence"/>
</dbReference>
<evidence type="ECO:0000313" key="4">
    <source>
        <dbReference type="Proteomes" id="UP000476338"/>
    </source>
</evidence>
<keyword evidence="2" id="KW-0812">Transmembrane</keyword>
<keyword evidence="4" id="KW-1185">Reference proteome</keyword>
<keyword evidence="2" id="KW-0449">Lipoprotein</keyword>
<reference evidence="3 4" key="2">
    <citation type="submission" date="2020-03" db="EMBL/GenBank/DDBJ databases">
        <title>Campylobacter portucalensis sp. nov., a new species of Campylobacter isolated from the reproductive tract of bulls.</title>
        <authorList>
            <person name="Silva M.F."/>
            <person name="Pereira G."/>
            <person name="Carneiro C."/>
            <person name="Hemphill A."/>
            <person name="Mateus L."/>
            <person name="Lopes-Da-Costa L."/>
            <person name="Silva E."/>
        </authorList>
    </citation>
    <scope>NUCLEOTIDE SEQUENCE [LARGE SCALE GENOMIC DNA]</scope>
    <source>
        <strain evidence="3 4">FMV-PI01</strain>
    </source>
</reference>
<dbReference type="GO" id="GO:0015562">
    <property type="term" value="F:efflux transmembrane transporter activity"/>
    <property type="evidence" value="ECO:0007669"/>
    <property type="project" value="InterPro"/>
</dbReference>
<keyword evidence="2" id="KW-0472">Membrane</keyword>
<dbReference type="PROSITE" id="PS51257">
    <property type="entry name" value="PROKAR_LIPOPROTEIN"/>
    <property type="match status" value="1"/>
</dbReference>
<dbReference type="InterPro" id="IPR003423">
    <property type="entry name" value="OMP_efflux"/>
</dbReference>
<evidence type="ECO:0000313" key="3">
    <source>
        <dbReference type="EMBL" id="MSN95728.1"/>
    </source>
</evidence>
<evidence type="ECO:0000256" key="2">
    <source>
        <dbReference type="RuleBase" id="RU362097"/>
    </source>
</evidence>
<proteinExistence type="inferred from homology"/>
<comment type="similarity">
    <text evidence="1 2">Belongs to the outer membrane factor (OMF) (TC 1.B.17) family.</text>
</comment>
<reference evidence="3 4" key="1">
    <citation type="submission" date="2019-09" db="EMBL/GenBank/DDBJ databases">
        <authorList>
            <person name="Silva M."/>
            <person name="Pereira G."/>
            <person name="Lopes-Da-Costa L."/>
            <person name="Silva E."/>
        </authorList>
    </citation>
    <scope>NUCLEOTIDE SEQUENCE [LARGE SCALE GENOMIC DNA]</scope>
    <source>
        <strain evidence="3 4">FMV-PI01</strain>
    </source>
</reference>
<comment type="caution">
    <text evidence="3">The sequence shown here is derived from an EMBL/GenBank/DDBJ whole genome shotgun (WGS) entry which is preliminary data.</text>
</comment>
<dbReference type="InterPro" id="IPR010131">
    <property type="entry name" value="MdtP/NodT-like"/>
</dbReference>
<evidence type="ECO:0000256" key="1">
    <source>
        <dbReference type="ARBA" id="ARBA00007613"/>
    </source>
</evidence>
<sequence>MHKKIIKFTIFLAFVFSGCSFKPDMPLQQYNYKANLDSIELSDKWWMDFKDDTLNELVDFALNNNLDLAMALNNIELARVNLGLNKLEFLPTIIYKGGGNLGASGIDSNPKESYSFSGILDYELDLWGRVRNSVSSKKSSFLATKYDYDTARLSIASSVVSSYFKLLFLKKQEEILKDSLKAYESTLEFRQNQLKAGVISSIVYYQTKSQVDSAKFKLIDIQNQISSTNTALSVLIGRDYDEILYDNVKISDNFDFFVPEIPSGIPSNLLLKRSDIASALERLKASNFLVGVAKASYFPKLSITGIFGYTSSEFDRLFIENANSWNIGGSLVGPLLDFGRTSKRVKIANLEQNASLINYDKVIKNAFSEVRNSLANRKNSILKKEAAQNLVDSQQKVYDLAYQRYNAGYSDHLELLDAQRGLLNAKLNLANANLELLNSVVFVYKAFGGGFVADGDTKEFIKNHMQAIK</sequence>
<gene>
    <name evidence="3" type="ORF">F1B92_00710</name>
</gene>
<dbReference type="Pfam" id="PF02321">
    <property type="entry name" value="OEP"/>
    <property type="match status" value="2"/>
</dbReference>
<accession>A0A6L5WFC1</accession>
<dbReference type="NCBIfam" id="TIGR01845">
    <property type="entry name" value="outer_NodT"/>
    <property type="match status" value="1"/>
</dbReference>
<keyword evidence="2" id="KW-0564">Palmitate</keyword>
<organism evidence="3 4">
    <name type="scientific">Campylobacter portucalensis</name>
    <dbReference type="NCBI Taxonomy" id="2608384"/>
    <lineage>
        <taxon>Bacteria</taxon>
        <taxon>Pseudomonadati</taxon>
        <taxon>Campylobacterota</taxon>
        <taxon>Epsilonproteobacteria</taxon>
        <taxon>Campylobacterales</taxon>
        <taxon>Campylobacteraceae</taxon>
        <taxon>Campylobacter</taxon>
    </lineage>
</organism>
<dbReference type="AlphaFoldDB" id="A0A6L5WFC1"/>
<keyword evidence="2" id="KW-1134">Transmembrane beta strand</keyword>
<comment type="subcellular location">
    <subcellularLocation>
        <location evidence="2">Cell membrane</location>
        <topology evidence="2">Lipid-anchor</topology>
    </subcellularLocation>
</comment>
<dbReference type="PANTHER" id="PTHR30203">
    <property type="entry name" value="OUTER MEMBRANE CATION EFFLUX PROTEIN"/>
    <property type="match status" value="1"/>
</dbReference>
<dbReference type="Gene3D" id="1.20.1600.10">
    <property type="entry name" value="Outer membrane efflux proteins (OEP)"/>
    <property type="match status" value="1"/>
</dbReference>
<dbReference type="SUPFAM" id="SSF56954">
    <property type="entry name" value="Outer membrane efflux proteins (OEP)"/>
    <property type="match status" value="1"/>
</dbReference>
<dbReference type="RefSeq" id="WP_154569999.1">
    <property type="nucleotide sequence ID" value="NZ_VWSJ01000001.1"/>
</dbReference>
<protein>
    <submittedName>
        <fullName evidence="3">TolC family protein</fullName>
    </submittedName>
</protein>
<dbReference type="EMBL" id="VWSJ01000001">
    <property type="protein sequence ID" value="MSN95728.1"/>
    <property type="molecule type" value="Genomic_DNA"/>
</dbReference>
<dbReference type="GO" id="GO:0005886">
    <property type="term" value="C:plasma membrane"/>
    <property type="evidence" value="ECO:0007669"/>
    <property type="project" value="UniProtKB-SubCell"/>
</dbReference>